<dbReference type="InterPro" id="IPR036627">
    <property type="entry name" value="CobW-likC_sf"/>
</dbReference>
<dbReference type="AlphaFoldDB" id="W7TJQ8"/>
<evidence type="ECO:0000313" key="6">
    <source>
        <dbReference type="Proteomes" id="UP000019335"/>
    </source>
</evidence>
<dbReference type="PANTHER" id="PTHR43603">
    <property type="entry name" value="COBW DOMAIN-CONTAINING PROTEIN DDB_G0274527"/>
    <property type="match status" value="1"/>
</dbReference>
<accession>W7TJQ8</accession>
<feature type="region of interest" description="Disordered" evidence="3">
    <location>
        <begin position="35"/>
        <end position="57"/>
    </location>
</feature>
<comment type="caution">
    <text evidence="5">The sequence shown here is derived from an EMBL/GenBank/DDBJ whole genome shotgun (WGS) entry which is preliminary data.</text>
</comment>
<sequence>MPETDEFGVTSFCYRRRRPFHPARLHALLFGEGGEDVEREGGREGGTEGGQAGPAEGPLGSLIRVKGYLWLATHMQHMVFWSLAGSVHSFTANEEEKWLAAIDPVEWPETLTAAELRAHWEPMWGDRRQEIVFIGVHMEQAKVEEALDACLLTEEEMTRMTPGDWAEVFVDPFVREGTDGRDDESELGSEGEDELGDD</sequence>
<evidence type="ECO:0000313" key="5">
    <source>
        <dbReference type="EMBL" id="EWM20566.1"/>
    </source>
</evidence>
<dbReference type="GO" id="GO:0000166">
    <property type="term" value="F:nucleotide binding"/>
    <property type="evidence" value="ECO:0007669"/>
    <property type="project" value="UniProtKB-KW"/>
</dbReference>
<organism evidence="5 6">
    <name type="scientific">Nannochloropsis gaditana</name>
    <dbReference type="NCBI Taxonomy" id="72520"/>
    <lineage>
        <taxon>Eukaryota</taxon>
        <taxon>Sar</taxon>
        <taxon>Stramenopiles</taxon>
        <taxon>Ochrophyta</taxon>
        <taxon>Eustigmatophyceae</taxon>
        <taxon>Eustigmatales</taxon>
        <taxon>Monodopsidaceae</taxon>
        <taxon>Nannochloropsis</taxon>
    </lineage>
</organism>
<dbReference type="Proteomes" id="UP000019335">
    <property type="component" value="Unassembled WGS sequence"/>
</dbReference>
<evidence type="ECO:0000256" key="2">
    <source>
        <dbReference type="ARBA" id="ARBA00023186"/>
    </source>
</evidence>
<dbReference type="Gene3D" id="3.30.1220.10">
    <property type="entry name" value="CobW-like, C-terminal domain"/>
    <property type="match status" value="1"/>
</dbReference>
<reference evidence="5 6" key="1">
    <citation type="journal article" date="2014" name="Mol. Plant">
        <title>Chromosome Scale Genome Assembly and Transcriptome Profiling of Nannochloropsis gaditana in Nitrogen Depletion.</title>
        <authorList>
            <person name="Corteggiani Carpinelli E."/>
            <person name="Telatin A."/>
            <person name="Vitulo N."/>
            <person name="Forcato C."/>
            <person name="D'Angelo M."/>
            <person name="Schiavon R."/>
            <person name="Vezzi A."/>
            <person name="Giacometti G.M."/>
            <person name="Morosinotto T."/>
            <person name="Valle G."/>
        </authorList>
    </citation>
    <scope>NUCLEOTIDE SEQUENCE [LARGE SCALE GENOMIC DNA]</scope>
    <source>
        <strain evidence="5 6">B-31</strain>
    </source>
</reference>
<proteinExistence type="predicted"/>
<dbReference type="SMART" id="SM00833">
    <property type="entry name" value="CobW_C"/>
    <property type="match status" value="1"/>
</dbReference>
<dbReference type="InterPro" id="IPR051927">
    <property type="entry name" value="Zn_Chap_cDPG_Synth"/>
</dbReference>
<evidence type="ECO:0000259" key="4">
    <source>
        <dbReference type="SMART" id="SM00833"/>
    </source>
</evidence>
<keyword evidence="2" id="KW-0143">Chaperone</keyword>
<evidence type="ECO:0000256" key="1">
    <source>
        <dbReference type="ARBA" id="ARBA00022741"/>
    </source>
</evidence>
<protein>
    <submittedName>
        <fullName evidence="5">Cobalamin biosynthesis CobW</fullName>
    </submittedName>
</protein>
<dbReference type="Pfam" id="PF07683">
    <property type="entry name" value="CobW_C"/>
    <property type="match status" value="1"/>
</dbReference>
<dbReference type="SUPFAM" id="SSF90002">
    <property type="entry name" value="Hypothetical protein YjiA, C-terminal domain"/>
    <property type="match status" value="1"/>
</dbReference>
<dbReference type="EMBL" id="AZIL01002983">
    <property type="protein sequence ID" value="EWM20566.1"/>
    <property type="molecule type" value="Genomic_DNA"/>
</dbReference>
<evidence type="ECO:0000256" key="3">
    <source>
        <dbReference type="SAM" id="MobiDB-lite"/>
    </source>
</evidence>
<keyword evidence="6" id="KW-1185">Reference proteome</keyword>
<dbReference type="InterPro" id="IPR011629">
    <property type="entry name" value="CobW-like_C"/>
</dbReference>
<keyword evidence="1" id="KW-0547">Nucleotide-binding</keyword>
<feature type="domain" description="CobW C-terminal" evidence="4">
    <location>
        <begin position="9"/>
        <end position="151"/>
    </location>
</feature>
<gene>
    <name evidence="5" type="ORF">Naga_100599g1</name>
</gene>
<feature type="compositionally biased region" description="Acidic residues" evidence="3">
    <location>
        <begin position="181"/>
        <end position="198"/>
    </location>
</feature>
<dbReference type="PANTHER" id="PTHR43603:SF1">
    <property type="entry name" value="ZINC-REGULATED GTPASE METALLOPROTEIN ACTIVATOR 1"/>
    <property type="match status" value="1"/>
</dbReference>
<feature type="region of interest" description="Disordered" evidence="3">
    <location>
        <begin position="175"/>
        <end position="198"/>
    </location>
</feature>
<name>W7TJQ8_9STRA</name>
<dbReference type="OrthoDB" id="272672at2759"/>